<keyword evidence="3" id="KW-1185">Reference proteome</keyword>
<dbReference type="Pfam" id="PF00326">
    <property type="entry name" value="Peptidase_S9"/>
    <property type="match status" value="1"/>
</dbReference>
<dbReference type="InterPro" id="IPR001375">
    <property type="entry name" value="Peptidase_S9_cat"/>
</dbReference>
<evidence type="ECO:0000313" key="3">
    <source>
        <dbReference type="Proteomes" id="UP001199816"/>
    </source>
</evidence>
<evidence type="ECO:0000259" key="1">
    <source>
        <dbReference type="Pfam" id="PF00326"/>
    </source>
</evidence>
<protein>
    <submittedName>
        <fullName evidence="2">Prolyl oligopeptidase family serine peptidase</fullName>
    </submittedName>
</protein>
<accession>A0ABS8PQ61</accession>
<dbReference type="Proteomes" id="UP001199816">
    <property type="component" value="Unassembled WGS sequence"/>
</dbReference>
<dbReference type="SUPFAM" id="SSF53474">
    <property type="entry name" value="alpha/beta-Hydrolases"/>
    <property type="match status" value="1"/>
</dbReference>
<comment type="caution">
    <text evidence="2">The sequence shown here is derived from an EMBL/GenBank/DDBJ whole genome shotgun (WGS) entry which is preliminary data.</text>
</comment>
<gene>
    <name evidence="2" type="ORF">LQ567_10640</name>
</gene>
<dbReference type="EMBL" id="JAJNEC010000005">
    <property type="protein sequence ID" value="MCD2423217.1"/>
    <property type="molecule type" value="Genomic_DNA"/>
</dbReference>
<feature type="domain" description="Peptidase S9 prolyl oligopeptidase catalytic" evidence="1">
    <location>
        <begin position="166"/>
        <end position="336"/>
    </location>
</feature>
<sequence length="342" mass="37752">MKTYSVFCLICLVFGLPSCKKKDLLKGFDKAALFAQPTAAEIDAVKQAWAQRNLKPEQVTIEESQQINTKLSAHIISFQLGNIKEYAAVLTPVTDQRIPVLFYIGGFGTDQEPVNSIKIKLPGEDLPFMYIVPAMKGQYVSMEVGDKRLKSPLSGGSRFDAFDGATDDVIASLNAVGYLFQQADIGRAMIRGGSRGGTVALLAGIRDQRFKRVAPVAFNSDFIALTAALYNDPTYKRQFIEALINGTATIAETRKRMIAASPVYFCNRLPKTQLHCGQNDRITPATQAELLFNEMKKSGAGDRVALFIYPDRDHNNIATGNAELENRINTFFNELLQVQPGR</sequence>
<dbReference type="InterPro" id="IPR029058">
    <property type="entry name" value="AB_hydrolase_fold"/>
</dbReference>
<dbReference type="RefSeq" id="WP_231004481.1">
    <property type="nucleotide sequence ID" value="NZ_JAJNEC010000005.1"/>
</dbReference>
<dbReference type="Gene3D" id="3.40.50.1820">
    <property type="entry name" value="alpha/beta hydrolase"/>
    <property type="match status" value="1"/>
</dbReference>
<evidence type="ECO:0000313" key="2">
    <source>
        <dbReference type="EMBL" id="MCD2423217.1"/>
    </source>
</evidence>
<proteinExistence type="predicted"/>
<name>A0ABS8PQ61_9BACT</name>
<organism evidence="2 3">
    <name type="scientific">Niabella pedocola</name>
    <dbReference type="NCBI Taxonomy" id="1752077"/>
    <lineage>
        <taxon>Bacteria</taxon>
        <taxon>Pseudomonadati</taxon>
        <taxon>Bacteroidota</taxon>
        <taxon>Chitinophagia</taxon>
        <taxon>Chitinophagales</taxon>
        <taxon>Chitinophagaceae</taxon>
        <taxon>Niabella</taxon>
    </lineage>
</organism>
<reference evidence="2 3" key="1">
    <citation type="submission" date="2021-11" db="EMBL/GenBank/DDBJ databases">
        <title>Genomic of Niabella pedocola.</title>
        <authorList>
            <person name="Wu T."/>
        </authorList>
    </citation>
    <scope>NUCLEOTIDE SEQUENCE [LARGE SCALE GENOMIC DNA]</scope>
    <source>
        <strain evidence="2 3">JCM 31011</strain>
    </source>
</reference>